<evidence type="ECO:0000256" key="1">
    <source>
        <dbReference type="ARBA" id="ARBA00004651"/>
    </source>
</evidence>
<name>A0A1G8MP95_9RHOO</name>
<feature type="transmembrane region" description="Helical" evidence="8">
    <location>
        <begin position="213"/>
        <end position="233"/>
    </location>
</feature>
<keyword evidence="4 11" id="KW-0808">Transferase</keyword>
<dbReference type="GO" id="GO:0006493">
    <property type="term" value="P:protein O-linked glycosylation"/>
    <property type="evidence" value="ECO:0007669"/>
    <property type="project" value="InterPro"/>
</dbReference>
<dbReference type="GO" id="GO:0000030">
    <property type="term" value="F:mannosyltransferase activity"/>
    <property type="evidence" value="ECO:0007669"/>
    <property type="project" value="InterPro"/>
</dbReference>
<feature type="domain" description="ArnT-like N-terminal" evidence="9">
    <location>
        <begin position="20"/>
        <end position="239"/>
    </location>
</feature>
<evidence type="ECO:0000256" key="6">
    <source>
        <dbReference type="ARBA" id="ARBA00022989"/>
    </source>
</evidence>
<proteinExistence type="predicted"/>
<protein>
    <submittedName>
        <fullName evidence="11">4-amino-4-deoxy-L-arabinose transferase</fullName>
    </submittedName>
</protein>
<dbReference type="RefSeq" id="WP_091940263.1">
    <property type="nucleotide sequence ID" value="NZ_FNCY01000026.1"/>
</dbReference>
<evidence type="ECO:0000256" key="2">
    <source>
        <dbReference type="ARBA" id="ARBA00022475"/>
    </source>
</evidence>
<dbReference type="GO" id="GO:0016763">
    <property type="term" value="F:pentosyltransferase activity"/>
    <property type="evidence" value="ECO:0007669"/>
    <property type="project" value="TreeGrafter"/>
</dbReference>
<dbReference type="AlphaFoldDB" id="A0A1G8MP95"/>
<organism evidence="11 12">
    <name type="scientific">Propionivibrio dicarboxylicus</name>
    <dbReference type="NCBI Taxonomy" id="83767"/>
    <lineage>
        <taxon>Bacteria</taxon>
        <taxon>Pseudomonadati</taxon>
        <taxon>Pseudomonadota</taxon>
        <taxon>Betaproteobacteria</taxon>
        <taxon>Rhodocyclales</taxon>
        <taxon>Rhodocyclaceae</taxon>
        <taxon>Propionivibrio</taxon>
    </lineage>
</organism>
<evidence type="ECO:0000259" key="10">
    <source>
        <dbReference type="Pfam" id="PF18583"/>
    </source>
</evidence>
<dbReference type="STRING" id="83767.SAMN05660652_03885"/>
<dbReference type="InterPro" id="IPR040845">
    <property type="entry name" value="Arnt_C"/>
</dbReference>
<dbReference type="GO" id="GO:0010041">
    <property type="term" value="P:response to iron(III) ion"/>
    <property type="evidence" value="ECO:0007669"/>
    <property type="project" value="TreeGrafter"/>
</dbReference>
<feature type="transmembrane region" description="Helical" evidence="8">
    <location>
        <begin position="297"/>
        <end position="314"/>
    </location>
</feature>
<feature type="transmembrane region" description="Helical" evidence="8">
    <location>
        <begin position="134"/>
        <end position="155"/>
    </location>
</feature>
<keyword evidence="3" id="KW-0328">Glycosyltransferase</keyword>
<dbReference type="Pfam" id="PF18583">
    <property type="entry name" value="Arnt_C"/>
    <property type="match status" value="1"/>
</dbReference>
<evidence type="ECO:0000313" key="12">
    <source>
        <dbReference type="Proteomes" id="UP000198607"/>
    </source>
</evidence>
<dbReference type="GO" id="GO:0009103">
    <property type="term" value="P:lipopolysaccharide biosynthetic process"/>
    <property type="evidence" value="ECO:0007669"/>
    <property type="project" value="UniProtKB-ARBA"/>
</dbReference>
<feature type="transmembrane region" description="Helical" evidence="8">
    <location>
        <begin position="351"/>
        <end position="371"/>
    </location>
</feature>
<evidence type="ECO:0000256" key="4">
    <source>
        <dbReference type="ARBA" id="ARBA00022679"/>
    </source>
</evidence>
<evidence type="ECO:0000256" key="8">
    <source>
        <dbReference type="SAM" id="Phobius"/>
    </source>
</evidence>
<feature type="transmembrane region" description="Helical" evidence="8">
    <location>
        <begin position="386"/>
        <end position="407"/>
    </location>
</feature>
<keyword evidence="12" id="KW-1185">Reference proteome</keyword>
<feature type="transmembrane region" description="Helical" evidence="8">
    <location>
        <begin position="170"/>
        <end position="201"/>
    </location>
</feature>
<keyword evidence="2" id="KW-1003">Cell membrane</keyword>
<evidence type="ECO:0000259" key="9">
    <source>
        <dbReference type="Pfam" id="PF02366"/>
    </source>
</evidence>
<keyword evidence="7 8" id="KW-0472">Membrane</keyword>
<dbReference type="Pfam" id="PF02366">
    <property type="entry name" value="PMT"/>
    <property type="match status" value="1"/>
</dbReference>
<dbReference type="InterPro" id="IPR003342">
    <property type="entry name" value="ArnT-like_N"/>
</dbReference>
<sequence length="549" mass="61743">MQFTQDTPSRTAQTIFWLAFVLAWLVLLGTRALIHPDEGRYAMLSLGMLQSGDWVTPRLNGLLYFEKPALQYWAGAIAFKLFGINEFAARFWPGLTGLLSILTVGVTARRLWGNGHHAALVMAGTTWIAANSHFLNLDTGLSFFLTVALCAFVVAQQDDARAPTIRHAMWLAWAAMAGATLSKGLIGLVIPAGSLFCYSLFCWDWRPWRRMHWLSGLLILLLLCAPWFVLVSLRNPDFARFFFIHEHFERFLTTVHGREAPFWYFLPVLLIGFMPWTSLLPRLIIDGMRRASSDGFQTGRFLLIWALFVFAFFSKSSSKLPSYILPMFPALALLLGQSLTNMRAVTLKKHLWVPLLLWAALACALPLTHFLPEDPGTPATAYTELATWLSIGGILFLLCGALAWRALSREKTLAAIMFLCAGSLGGVLCASQGHDAIGRLKSSKDLVAQIQTYVHPETEIFSINVYEQTFPFYLQRPVVLVNYEDEFAFGQRVEPTRSIASLDAFVARWKAAPEAMAMMQEETFNTLSQRGLPMKTVYRDIRRIVVVKQ</sequence>
<evidence type="ECO:0000313" key="11">
    <source>
        <dbReference type="EMBL" id="SDI69744.1"/>
    </source>
</evidence>
<dbReference type="EMBL" id="FNCY01000026">
    <property type="protein sequence ID" value="SDI69744.1"/>
    <property type="molecule type" value="Genomic_DNA"/>
</dbReference>
<feature type="transmembrane region" description="Helical" evidence="8">
    <location>
        <begin position="320"/>
        <end position="339"/>
    </location>
</feature>
<comment type="subcellular location">
    <subcellularLocation>
        <location evidence="1">Cell membrane</location>
        <topology evidence="1">Multi-pass membrane protein</topology>
    </subcellularLocation>
</comment>
<feature type="transmembrane region" description="Helical" evidence="8">
    <location>
        <begin position="262"/>
        <end position="285"/>
    </location>
</feature>
<dbReference type="InterPro" id="IPR050297">
    <property type="entry name" value="LipidA_mod_glycosyltrf_83"/>
</dbReference>
<evidence type="ECO:0000256" key="7">
    <source>
        <dbReference type="ARBA" id="ARBA00023136"/>
    </source>
</evidence>
<dbReference type="GO" id="GO:0005886">
    <property type="term" value="C:plasma membrane"/>
    <property type="evidence" value="ECO:0007669"/>
    <property type="project" value="UniProtKB-SubCell"/>
</dbReference>
<accession>A0A1G8MP95</accession>
<keyword evidence="5 8" id="KW-0812">Transmembrane</keyword>
<keyword evidence="6 8" id="KW-1133">Transmembrane helix</keyword>
<reference evidence="11 12" key="1">
    <citation type="submission" date="2016-10" db="EMBL/GenBank/DDBJ databases">
        <authorList>
            <person name="de Groot N.N."/>
        </authorList>
    </citation>
    <scope>NUCLEOTIDE SEQUENCE [LARGE SCALE GENOMIC DNA]</scope>
    <source>
        <strain evidence="11 12">DSM 5885</strain>
    </source>
</reference>
<evidence type="ECO:0000256" key="5">
    <source>
        <dbReference type="ARBA" id="ARBA00022692"/>
    </source>
</evidence>
<gene>
    <name evidence="11" type="ORF">SAMN05660652_03885</name>
</gene>
<evidence type="ECO:0000256" key="3">
    <source>
        <dbReference type="ARBA" id="ARBA00022676"/>
    </source>
</evidence>
<feature type="domain" description="Aminoarabinose transferase C-terminal" evidence="10">
    <location>
        <begin position="446"/>
        <end position="548"/>
    </location>
</feature>
<dbReference type="PANTHER" id="PTHR33908:SF3">
    <property type="entry name" value="UNDECAPRENYL PHOSPHATE-ALPHA-4-AMINO-4-DEOXY-L-ARABINOSE ARABINOSYL TRANSFERASE"/>
    <property type="match status" value="1"/>
</dbReference>
<dbReference type="Proteomes" id="UP000198607">
    <property type="component" value="Unassembled WGS sequence"/>
</dbReference>
<dbReference type="PANTHER" id="PTHR33908">
    <property type="entry name" value="MANNOSYLTRANSFERASE YKCB-RELATED"/>
    <property type="match status" value="1"/>
</dbReference>
<feature type="transmembrane region" description="Helical" evidence="8">
    <location>
        <begin position="15"/>
        <end position="34"/>
    </location>
</feature>
<dbReference type="OrthoDB" id="9775035at2"/>